<evidence type="ECO:0000313" key="2">
    <source>
        <dbReference type="Proteomes" id="UP000006230"/>
    </source>
</evidence>
<sequence>MTEQTELLEIDPPYDPRSALEVALTSARLADPVIEGDHGQRFALAPKDFSLTPIPSPHALPPHIIQRVTVDDADSLIRYANRFSSDASVLIADIDALTVHACLDWHGHNQAKADAMLAPGARKHTAMLKLRESEEFKRWNELEGHMVDQMAFAEFLDENASDIVTPDPATMIEIARDLEATQGVNFKSSTRLQTGERSIVYETETHTKGEMKVPTQFTLQIPLFAGEEPIEITASFRFRPRPDGLKLGFVWRRVEYRRLAEFQQIAFRASEGTGLALMFGRAPDL</sequence>
<dbReference type="AlphaFoldDB" id="Q0FIA9"/>
<protein>
    <recommendedName>
        <fullName evidence="3">DUF2303 family protein</fullName>
    </recommendedName>
</protein>
<dbReference type="InterPro" id="IPR019276">
    <property type="entry name" value="DUF2303"/>
</dbReference>
<dbReference type="RefSeq" id="WP_007800132.1">
    <property type="nucleotide sequence ID" value="NZ_DS022276.1"/>
</dbReference>
<evidence type="ECO:0000313" key="1">
    <source>
        <dbReference type="EMBL" id="EAU43907.1"/>
    </source>
</evidence>
<reference evidence="1 2" key="1">
    <citation type="journal article" date="2010" name="J. Bacteriol.">
        <title>Genome sequences of Pelagibaca bermudensis HTCC2601T and Maritimibacter alkaliphilus HTCC2654T, the type strains of two marine Roseobacter genera.</title>
        <authorList>
            <person name="Thrash J.C."/>
            <person name="Cho J.C."/>
            <person name="Ferriera S."/>
            <person name="Johnson J."/>
            <person name="Vergin K.L."/>
            <person name="Giovannoni S.J."/>
        </authorList>
    </citation>
    <scope>NUCLEOTIDE SEQUENCE [LARGE SCALE GENOMIC DNA]</scope>
    <source>
        <strain evidence="2">DSM 26914 / JCM 13377 / KCTC 12554 / HTCC2601</strain>
    </source>
</reference>
<dbReference type="eggNOG" id="COG5532">
    <property type="taxonomic scope" value="Bacteria"/>
</dbReference>
<dbReference type="STRING" id="314265.R2601_23850"/>
<accession>Q0FIA9</accession>
<dbReference type="OrthoDB" id="7822597at2"/>
<evidence type="ECO:0008006" key="3">
    <source>
        <dbReference type="Google" id="ProtNLM"/>
    </source>
</evidence>
<gene>
    <name evidence="1" type="ORF">R2601_23850</name>
</gene>
<dbReference type="Proteomes" id="UP000006230">
    <property type="component" value="Unassembled WGS sequence"/>
</dbReference>
<comment type="caution">
    <text evidence="1">The sequence shown here is derived from an EMBL/GenBank/DDBJ whole genome shotgun (WGS) entry which is preliminary data.</text>
</comment>
<name>Q0FIA9_SALBH</name>
<proteinExistence type="predicted"/>
<dbReference type="Pfam" id="PF10065">
    <property type="entry name" value="DUF2303"/>
    <property type="match status" value="1"/>
</dbReference>
<dbReference type="HOGENOM" id="CLU_976089_0_0_5"/>
<organism evidence="1 2">
    <name type="scientific">Salipiger bermudensis (strain DSM 26914 / JCM 13377 / KCTC 12554 / HTCC2601)</name>
    <name type="common">Pelagibaca bermudensis</name>
    <dbReference type="NCBI Taxonomy" id="314265"/>
    <lineage>
        <taxon>Bacteria</taxon>
        <taxon>Pseudomonadati</taxon>
        <taxon>Pseudomonadota</taxon>
        <taxon>Alphaproteobacteria</taxon>
        <taxon>Rhodobacterales</taxon>
        <taxon>Roseobacteraceae</taxon>
        <taxon>Salipiger</taxon>
    </lineage>
</organism>
<dbReference type="EMBL" id="AATQ01000061">
    <property type="protein sequence ID" value="EAU43907.1"/>
    <property type="molecule type" value="Genomic_DNA"/>
</dbReference>
<keyword evidence="2" id="KW-1185">Reference proteome</keyword>